<dbReference type="OMA" id="IAAETRW"/>
<evidence type="ECO:0000256" key="1">
    <source>
        <dbReference type="ARBA" id="ARBA00004123"/>
    </source>
</evidence>
<keyword evidence="5" id="KW-0547">Nucleotide-binding</keyword>
<proteinExistence type="predicted"/>
<evidence type="ECO:0000256" key="8">
    <source>
        <dbReference type="ARBA" id="ARBA00022840"/>
    </source>
</evidence>
<dbReference type="CDD" id="cd18787">
    <property type="entry name" value="SF2_C_DEAD"/>
    <property type="match status" value="1"/>
</dbReference>
<dbReference type="eggNOG" id="KOG0332">
    <property type="taxonomic scope" value="Eukaryota"/>
</dbReference>
<name>A0A1X7UH12_AMPQE</name>
<feature type="domain" description="DEAD-box RNA helicase Q" evidence="15">
    <location>
        <begin position="74"/>
        <end position="102"/>
    </location>
</feature>
<organism evidence="16">
    <name type="scientific">Amphimedon queenslandica</name>
    <name type="common">Sponge</name>
    <dbReference type="NCBI Taxonomy" id="400682"/>
    <lineage>
        <taxon>Eukaryota</taxon>
        <taxon>Metazoa</taxon>
        <taxon>Porifera</taxon>
        <taxon>Demospongiae</taxon>
        <taxon>Heteroscleromorpha</taxon>
        <taxon>Haplosclerida</taxon>
        <taxon>Niphatidae</taxon>
        <taxon>Amphimedon</taxon>
    </lineage>
</organism>
<dbReference type="GO" id="GO:0003723">
    <property type="term" value="F:RNA binding"/>
    <property type="evidence" value="ECO:0007669"/>
    <property type="project" value="UniProtKB-KW"/>
</dbReference>
<dbReference type="PROSITE" id="PS51194">
    <property type="entry name" value="HELICASE_CTER"/>
    <property type="match status" value="1"/>
</dbReference>
<evidence type="ECO:0000259" key="14">
    <source>
        <dbReference type="PROSITE" id="PS51194"/>
    </source>
</evidence>
<keyword evidence="4" id="KW-0963">Cytoplasm</keyword>
<evidence type="ECO:0000256" key="7">
    <source>
        <dbReference type="ARBA" id="ARBA00022806"/>
    </source>
</evidence>
<keyword evidence="10" id="KW-0539">Nucleus</keyword>
<reference evidence="16" key="2">
    <citation type="submission" date="2017-05" db="UniProtKB">
        <authorList>
            <consortium name="EnsemblMetazoa"/>
        </authorList>
    </citation>
    <scope>IDENTIFICATION</scope>
</reference>
<accession>A0A1X7UH12</accession>
<evidence type="ECO:0000313" key="16">
    <source>
        <dbReference type="EnsemblMetazoa" id="Aqu2.1.27249_001"/>
    </source>
</evidence>
<evidence type="ECO:0000256" key="11">
    <source>
        <dbReference type="ARBA" id="ARBA00047984"/>
    </source>
</evidence>
<gene>
    <name evidence="16" type="primary">100635951</name>
</gene>
<dbReference type="Gene3D" id="3.40.50.300">
    <property type="entry name" value="P-loop containing nucleotide triphosphate hydrolases"/>
    <property type="match status" value="2"/>
</dbReference>
<dbReference type="SMART" id="SM00490">
    <property type="entry name" value="HELICc"/>
    <property type="match status" value="1"/>
</dbReference>
<dbReference type="Pfam" id="PF00270">
    <property type="entry name" value="DEAD"/>
    <property type="match status" value="1"/>
</dbReference>
<keyword evidence="17" id="KW-1185">Reference proteome</keyword>
<dbReference type="OrthoDB" id="10265785at2759"/>
<keyword evidence="9" id="KW-0694">RNA-binding</keyword>
<dbReference type="SUPFAM" id="SSF52540">
    <property type="entry name" value="P-loop containing nucleoside triphosphate hydrolases"/>
    <property type="match status" value="1"/>
</dbReference>
<dbReference type="GO" id="GO:0005634">
    <property type="term" value="C:nucleus"/>
    <property type="evidence" value="ECO:0007669"/>
    <property type="project" value="UniProtKB-SubCell"/>
</dbReference>
<keyword evidence="7" id="KW-0347">Helicase</keyword>
<dbReference type="FunFam" id="3.40.50.300:FF:000849">
    <property type="entry name" value="ATP-dependent RNA helicase DBP5"/>
    <property type="match status" value="1"/>
</dbReference>
<dbReference type="KEGG" id="aqu:100635951"/>
<dbReference type="GO" id="GO:0005737">
    <property type="term" value="C:cytoplasm"/>
    <property type="evidence" value="ECO:0007669"/>
    <property type="project" value="UniProtKB-SubCell"/>
</dbReference>
<dbReference type="Pfam" id="PF00271">
    <property type="entry name" value="Helicase_C"/>
    <property type="match status" value="1"/>
</dbReference>
<dbReference type="PROSITE" id="PS51192">
    <property type="entry name" value="HELICASE_ATP_BIND_1"/>
    <property type="match status" value="1"/>
</dbReference>
<dbReference type="InParanoid" id="A0A1X7UH12"/>
<evidence type="ECO:0000256" key="5">
    <source>
        <dbReference type="ARBA" id="ARBA00022741"/>
    </source>
</evidence>
<sequence length="466" mass="52249">MADTVNWAEAVDQQEQVTSGVAGLNVSPADPGDVETSKAEASLLTKILRTKLVDNSNDVEVQQNDPTSPLYSARSFEELNLHPNLLKGIYSMKFNKPSKIQEKALPLLLADPPQNLIAQSQSGTGKTAAFVLAMLTRVDTSKPYPQILCLSPTFDLAQQTGKVLQQMAQYSPEIKMTYAVRGSRTFQRGQNDKVTEHILIGTAGTVLDWAVKFRVFDPKLINMFVLDEADVMIDTQGQQDQTIRLHKQLRRDCQHVLFSATYNEEVMTFAKKIISEPNIIHLKRSEESLDNIKQYYVWCSAAGDEGKFAALTNLYGVLTIGQCIVFCHTRKSAAWLAGKMNKEGHAVALLTGQSTVEQRIAVLDRFREGKERLLITTNLCARGIDIDQVTLVVNYDIPMDVHHKPDCETYLHRIGRTGRFGKSGLAVNFVDGRKSYDSLMFIQNHFKREIQKLDADDPDEIEKLQK</sequence>
<feature type="domain" description="Helicase ATP-binding" evidence="13">
    <location>
        <begin position="107"/>
        <end position="280"/>
    </location>
</feature>
<dbReference type="InterPro" id="IPR014001">
    <property type="entry name" value="Helicase_ATP-bd"/>
</dbReference>
<dbReference type="PANTHER" id="PTHR47958">
    <property type="entry name" value="ATP-DEPENDENT RNA HELICASE DBP3"/>
    <property type="match status" value="1"/>
</dbReference>
<evidence type="ECO:0000256" key="10">
    <source>
        <dbReference type="ARBA" id="ARBA00023242"/>
    </source>
</evidence>
<reference evidence="17" key="1">
    <citation type="journal article" date="2010" name="Nature">
        <title>The Amphimedon queenslandica genome and the evolution of animal complexity.</title>
        <authorList>
            <person name="Srivastava M."/>
            <person name="Simakov O."/>
            <person name="Chapman J."/>
            <person name="Fahey B."/>
            <person name="Gauthier M.E."/>
            <person name="Mitros T."/>
            <person name="Richards G.S."/>
            <person name="Conaco C."/>
            <person name="Dacre M."/>
            <person name="Hellsten U."/>
            <person name="Larroux C."/>
            <person name="Putnam N.H."/>
            <person name="Stanke M."/>
            <person name="Adamska M."/>
            <person name="Darling A."/>
            <person name="Degnan S.M."/>
            <person name="Oakley T.H."/>
            <person name="Plachetzki D.C."/>
            <person name="Zhai Y."/>
            <person name="Adamski M."/>
            <person name="Calcino A."/>
            <person name="Cummins S.F."/>
            <person name="Goodstein D.M."/>
            <person name="Harris C."/>
            <person name="Jackson D.J."/>
            <person name="Leys S.P."/>
            <person name="Shu S."/>
            <person name="Woodcroft B.J."/>
            <person name="Vervoort M."/>
            <person name="Kosik K.S."/>
            <person name="Manning G."/>
            <person name="Degnan B.M."/>
            <person name="Rokhsar D.S."/>
        </authorList>
    </citation>
    <scope>NUCLEOTIDE SEQUENCE [LARGE SCALE GENOMIC DNA]</scope>
</reference>
<evidence type="ECO:0000256" key="4">
    <source>
        <dbReference type="ARBA" id="ARBA00022490"/>
    </source>
</evidence>
<dbReference type="InterPro" id="IPR001650">
    <property type="entry name" value="Helicase_C-like"/>
</dbReference>
<feature type="short sequence motif" description="Q motif" evidence="12">
    <location>
        <begin position="74"/>
        <end position="102"/>
    </location>
</feature>
<evidence type="ECO:0000256" key="9">
    <source>
        <dbReference type="ARBA" id="ARBA00022884"/>
    </source>
</evidence>
<dbReference type="GO" id="GO:0003724">
    <property type="term" value="F:RNA helicase activity"/>
    <property type="evidence" value="ECO:0007669"/>
    <property type="project" value="UniProtKB-EC"/>
</dbReference>
<evidence type="ECO:0000259" key="13">
    <source>
        <dbReference type="PROSITE" id="PS51192"/>
    </source>
</evidence>
<comment type="catalytic activity">
    <reaction evidence="11">
        <text>ATP + H2O = ADP + phosphate + H(+)</text>
        <dbReference type="Rhea" id="RHEA:13065"/>
        <dbReference type="ChEBI" id="CHEBI:15377"/>
        <dbReference type="ChEBI" id="CHEBI:15378"/>
        <dbReference type="ChEBI" id="CHEBI:30616"/>
        <dbReference type="ChEBI" id="CHEBI:43474"/>
        <dbReference type="ChEBI" id="CHEBI:456216"/>
        <dbReference type="EC" id="3.6.4.13"/>
    </reaction>
</comment>
<comment type="subcellular location">
    <subcellularLocation>
        <location evidence="2">Cytoplasm</location>
    </subcellularLocation>
    <subcellularLocation>
        <location evidence="1">Nucleus</location>
    </subcellularLocation>
</comment>
<evidence type="ECO:0000256" key="3">
    <source>
        <dbReference type="ARBA" id="ARBA00012552"/>
    </source>
</evidence>
<dbReference type="EnsemblMetazoa" id="Aqu2.1.27249_001">
    <property type="protein sequence ID" value="Aqu2.1.27249_001"/>
    <property type="gene ID" value="Aqu2.1.27249"/>
</dbReference>
<keyword evidence="6" id="KW-0378">Hydrolase</keyword>
<evidence type="ECO:0000256" key="2">
    <source>
        <dbReference type="ARBA" id="ARBA00004496"/>
    </source>
</evidence>
<dbReference type="STRING" id="400682.A0A1X7UH12"/>
<dbReference type="GO" id="GO:0016787">
    <property type="term" value="F:hydrolase activity"/>
    <property type="evidence" value="ECO:0007669"/>
    <property type="project" value="UniProtKB-KW"/>
</dbReference>
<evidence type="ECO:0000256" key="12">
    <source>
        <dbReference type="PROSITE-ProRule" id="PRU00552"/>
    </source>
</evidence>
<keyword evidence="8" id="KW-0067">ATP-binding</keyword>
<evidence type="ECO:0000256" key="6">
    <source>
        <dbReference type="ARBA" id="ARBA00022801"/>
    </source>
</evidence>
<dbReference type="FunFam" id="3.40.50.300:FF:000318">
    <property type="entry name" value="ATP-dependent RNA helicase DDX19B"/>
    <property type="match status" value="1"/>
</dbReference>
<dbReference type="InterPro" id="IPR014014">
    <property type="entry name" value="RNA_helicase_DEAD_Q_motif"/>
</dbReference>
<dbReference type="GO" id="GO:0005524">
    <property type="term" value="F:ATP binding"/>
    <property type="evidence" value="ECO:0007669"/>
    <property type="project" value="UniProtKB-KW"/>
</dbReference>
<feature type="domain" description="Helicase C-terminal" evidence="14">
    <location>
        <begin position="310"/>
        <end position="465"/>
    </location>
</feature>
<dbReference type="SMART" id="SM00487">
    <property type="entry name" value="DEXDc"/>
    <property type="match status" value="1"/>
</dbReference>
<dbReference type="EC" id="3.6.4.13" evidence="3"/>
<evidence type="ECO:0000259" key="15">
    <source>
        <dbReference type="PROSITE" id="PS51195"/>
    </source>
</evidence>
<dbReference type="AlphaFoldDB" id="A0A1X7UH12"/>
<dbReference type="InterPro" id="IPR011545">
    <property type="entry name" value="DEAD/DEAH_box_helicase_dom"/>
</dbReference>
<dbReference type="PROSITE" id="PS51195">
    <property type="entry name" value="Q_MOTIF"/>
    <property type="match status" value="1"/>
</dbReference>
<dbReference type="InterPro" id="IPR027417">
    <property type="entry name" value="P-loop_NTPase"/>
</dbReference>
<protein>
    <recommendedName>
        <fullName evidence="3">RNA helicase</fullName>
        <ecNumber evidence="3">3.6.4.13</ecNumber>
    </recommendedName>
</protein>
<evidence type="ECO:0000313" key="17">
    <source>
        <dbReference type="Proteomes" id="UP000007879"/>
    </source>
</evidence>
<dbReference type="EnsemblMetazoa" id="XM_003387843.3">
    <property type="protein sequence ID" value="XP_003387891.1"/>
    <property type="gene ID" value="LOC100635951"/>
</dbReference>
<dbReference type="Proteomes" id="UP000007879">
    <property type="component" value="Unassembled WGS sequence"/>
</dbReference>